<evidence type="ECO:0000313" key="7">
    <source>
        <dbReference type="Proteomes" id="UP000231702"/>
    </source>
</evidence>
<dbReference type="SUPFAM" id="SSF103378">
    <property type="entry name" value="2-methylcitrate dehydratase PrpD"/>
    <property type="match status" value="1"/>
</dbReference>
<comment type="similarity">
    <text evidence="1">Belongs to the PrpD family.</text>
</comment>
<dbReference type="Proteomes" id="UP000231702">
    <property type="component" value="Unassembled WGS sequence"/>
</dbReference>
<dbReference type="Proteomes" id="UP000231655">
    <property type="component" value="Unassembled WGS sequence"/>
</dbReference>
<dbReference type="EMBL" id="PGTD01000022">
    <property type="protein sequence ID" value="PJE26373.1"/>
    <property type="molecule type" value="Genomic_DNA"/>
</dbReference>
<evidence type="ECO:0000259" key="3">
    <source>
        <dbReference type="Pfam" id="PF19305"/>
    </source>
</evidence>
<dbReference type="InterPro" id="IPR036148">
    <property type="entry name" value="MmgE/PrpD_sf"/>
</dbReference>
<dbReference type="Gene3D" id="3.30.1330.120">
    <property type="entry name" value="2-methylcitrate dehydratase PrpD"/>
    <property type="match status" value="1"/>
</dbReference>
<dbReference type="InterPro" id="IPR042183">
    <property type="entry name" value="MmgE/PrpD_sf_1"/>
</dbReference>
<feature type="domain" description="MmgE/PrpD N-terminal" evidence="2">
    <location>
        <begin position="12"/>
        <end position="239"/>
    </location>
</feature>
<keyword evidence="7" id="KW-1185">Reference proteome</keyword>
<dbReference type="AlphaFoldDB" id="A0A285JG21"/>
<evidence type="ECO:0000256" key="1">
    <source>
        <dbReference type="ARBA" id="ARBA00006174"/>
    </source>
</evidence>
<reference evidence="5 6" key="1">
    <citation type="submission" date="2017-09" db="EMBL/GenBank/DDBJ databases">
        <authorList>
            <person name="Ehlers B."/>
            <person name="Leendertz F.H."/>
        </authorList>
    </citation>
    <scope>NUCLEOTIDE SEQUENCE [LARGE SCALE GENOMIC DNA]</scope>
    <source>
        <strain evidence="5 6">CGMCC 1.12662</strain>
    </source>
</reference>
<dbReference type="OrthoDB" id="9795089at2"/>
<sequence length="442" mass="45621">MSLTRDIAGRALEVDALPPRARHAARLSLLDGLATMGAAVTLEPAARPFAQMARGPGASTLLAGGTAPPGLAALANGALSHALDFEDTFDAAGLHPNAVAIPALLALAELEGTAPERLLVALALACDVSCRIGLSLGADPAARGWYHPPMIAAAGAALGAAHLLRLSPDQATSAISLALTQFSLTDALKRSPASDLRAVRDGFAARAAVEAALLARAGVTGTGDPLAEPGGLVHLLAGAPPDPAAFDGLGRTFHGEEVTLKLWPCCRGTHPAIALGLSLAAEGRAPEQLESAAFTLNPPDDMLFHPLADRQRPQSAIGSKFSIPYAFAHAWLHGAPDLRAFQPEARQHPETLRLAAKITLQDCAAGLRISALLRFNDGGQEVRPLPAPPRLPAGTTRQEEIAGKLADCLRHAPEAMAPLLCALEAERLPADLSPLLAPLRAA</sequence>
<feature type="domain" description="MmgE/PrpD C-terminal" evidence="3">
    <location>
        <begin position="263"/>
        <end position="361"/>
    </location>
</feature>
<reference evidence="4 7" key="2">
    <citation type="journal article" date="2018" name="Int. J. Syst. Evol. Microbiol.">
        <title>Pseudooceanicola lipolyticus sp. nov., a marine alphaproteobacterium, reclassification of Oceanicola flagellatus as Pseudooceanicola flagellatus comb. nov. and emended description of the genus Pseudooceanicola.</title>
        <authorList>
            <person name="Huang M.-M."/>
            <person name="Guo L.-L."/>
            <person name="Wu Y.-H."/>
            <person name="Lai Q.-L."/>
            <person name="Shao Z.-Z."/>
            <person name="Wang C.-S."/>
            <person name="Wu M."/>
            <person name="Xu X.-W."/>
        </authorList>
    </citation>
    <scope>NUCLEOTIDE SEQUENCE [LARGE SCALE GENOMIC DNA]</scope>
    <source>
        <strain evidence="4 7">Ar-45</strain>
    </source>
</reference>
<name>A0A285JG21_9RHOB</name>
<dbReference type="InterPro" id="IPR045337">
    <property type="entry name" value="MmgE_PrpD_C"/>
</dbReference>
<dbReference type="PANTHER" id="PTHR16943:SF8">
    <property type="entry name" value="2-METHYLCITRATE DEHYDRATASE"/>
    <property type="match status" value="1"/>
</dbReference>
<dbReference type="GO" id="GO:0016829">
    <property type="term" value="F:lyase activity"/>
    <property type="evidence" value="ECO:0007669"/>
    <property type="project" value="InterPro"/>
</dbReference>
<dbReference type="PANTHER" id="PTHR16943">
    <property type="entry name" value="2-METHYLCITRATE DEHYDRATASE-RELATED"/>
    <property type="match status" value="1"/>
</dbReference>
<dbReference type="InterPro" id="IPR005656">
    <property type="entry name" value="MmgE_PrpD"/>
</dbReference>
<dbReference type="RefSeq" id="WP_097147402.1">
    <property type="nucleotide sequence ID" value="NZ_OBEA01000009.1"/>
</dbReference>
<protein>
    <submittedName>
        <fullName evidence="4 5">2-methylcitrate dehydratase</fullName>
    </submittedName>
</protein>
<proteinExistence type="inferred from homology"/>
<gene>
    <name evidence="4" type="ORF">CVM39_17645</name>
    <name evidence="5" type="ORF">SAMN06297129_3714</name>
</gene>
<accession>A0A285JG21</accession>
<dbReference type="Gene3D" id="1.10.4100.10">
    <property type="entry name" value="2-methylcitrate dehydratase PrpD"/>
    <property type="match status" value="1"/>
</dbReference>
<evidence type="ECO:0000313" key="4">
    <source>
        <dbReference type="EMBL" id="PJE26373.1"/>
    </source>
</evidence>
<evidence type="ECO:0000313" key="6">
    <source>
        <dbReference type="Proteomes" id="UP000231655"/>
    </source>
</evidence>
<organism evidence="5 6">
    <name type="scientific">Pseudooceanicola antarcticus</name>
    <dbReference type="NCBI Taxonomy" id="1247613"/>
    <lineage>
        <taxon>Bacteria</taxon>
        <taxon>Pseudomonadati</taxon>
        <taxon>Pseudomonadota</taxon>
        <taxon>Alphaproteobacteria</taxon>
        <taxon>Rhodobacterales</taxon>
        <taxon>Paracoccaceae</taxon>
        <taxon>Pseudooceanicola</taxon>
    </lineage>
</organism>
<dbReference type="InterPro" id="IPR045336">
    <property type="entry name" value="MmgE_PrpD_N"/>
</dbReference>
<evidence type="ECO:0000259" key="2">
    <source>
        <dbReference type="Pfam" id="PF03972"/>
    </source>
</evidence>
<evidence type="ECO:0000313" key="5">
    <source>
        <dbReference type="EMBL" id="SNY59249.1"/>
    </source>
</evidence>
<dbReference type="Pfam" id="PF19305">
    <property type="entry name" value="MmgE_PrpD_C"/>
    <property type="match status" value="1"/>
</dbReference>
<dbReference type="Pfam" id="PF03972">
    <property type="entry name" value="MmgE_PrpD_N"/>
    <property type="match status" value="1"/>
</dbReference>
<dbReference type="EMBL" id="OBEA01000009">
    <property type="protein sequence ID" value="SNY59249.1"/>
    <property type="molecule type" value="Genomic_DNA"/>
</dbReference>
<dbReference type="InterPro" id="IPR042188">
    <property type="entry name" value="MmgE/PrpD_sf_2"/>
</dbReference>